<keyword evidence="2" id="KW-1133">Transmembrane helix</keyword>
<dbReference type="GeneID" id="37071987"/>
<keyword evidence="4" id="KW-1185">Reference proteome</keyword>
<dbReference type="Proteomes" id="UP000248349">
    <property type="component" value="Unassembled WGS sequence"/>
</dbReference>
<name>A0A318ZMP0_9EURO</name>
<accession>A0A318ZMP0</accession>
<gene>
    <name evidence="3" type="ORF">BP01DRAFT_169084</name>
</gene>
<protein>
    <submittedName>
        <fullName evidence="3">Uncharacterized protein</fullName>
    </submittedName>
</protein>
<evidence type="ECO:0000313" key="4">
    <source>
        <dbReference type="Proteomes" id="UP000248349"/>
    </source>
</evidence>
<organism evidence="3 4">
    <name type="scientific">Aspergillus saccharolyticus JOP 1030-1</name>
    <dbReference type="NCBI Taxonomy" id="1450539"/>
    <lineage>
        <taxon>Eukaryota</taxon>
        <taxon>Fungi</taxon>
        <taxon>Dikarya</taxon>
        <taxon>Ascomycota</taxon>
        <taxon>Pezizomycotina</taxon>
        <taxon>Eurotiomycetes</taxon>
        <taxon>Eurotiomycetidae</taxon>
        <taxon>Eurotiales</taxon>
        <taxon>Aspergillaceae</taxon>
        <taxon>Aspergillus</taxon>
        <taxon>Aspergillus subgen. Circumdati</taxon>
    </lineage>
</organism>
<evidence type="ECO:0000313" key="3">
    <source>
        <dbReference type="EMBL" id="PYH41448.1"/>
    </source>
</evidence>
<sequence>MDGMTHHPEGLVQKRHRKGPKGVGGEKGCHVGSTSIVVVVFWVVFHVGIIISGRQNPPKSKLPNFVSSSFFTTSQGIGRKKPRIKMSGTGCR</sequence>
<feature type="transmembrane region" description="Helical" evidence="2">
    <location>
        <begin position="31"/>
        <end position="51"/>
    </location>
</feature>
<feature type="region of interest" description="Disordered" evidence="1">
    <location>
        <begin position="1"/>
        <end position="27"/>
    </location>
</feature>
<reference evidence="3 4" key="1">
    <citation type="submission" date="2016-12" db="EMBL/GenBank/DDBJ databases">
        <title>The genomes of Aspergillus section Nigri reveals drivers in fungal speciation.</title>
        <authorList>
            <consortium name="DOE Joint Genome Institute"/>
            <person name="Vesth T.C."/>
            <person name="Nybo J."/>
            <person name="Theobald S."/>
            <person name="Brandl J."/>
            <person name="Frisvad J.C."/>
            <person name="Nielsen K.F."/>
            <person name="Lyhne E.K."/>
            <person name="Kogle M.E."/>
            <person name="Kuo A."/>
            <person name="Riley R."/>
            <person name="Clum A."/>
            <person name="Nolan M."/>
            <person name="Lipzen A."/>
            <person name="Salamov A."/>
            <person name="Henrissat B."/>
            <person name="Wiebenga A."/>
            <person name="De Vries R.P."/>
            <person name="Grigoriev I.V."/>
            <person name="Mortensen U.H."/>
            <person name="Andersen M.R."/>
            <person name="Baker S.E."/>
        </authorList>
    </citation>
    <scope>NUCLEOTIDE SEQUENCE [LARGE SCALE GENOMIC DNA]</scope>
    <source>
        <strain evidence="3 4">JOP 1030-1</strain>
    </source>
</reference>
<dbReference type="RefSeq" id="XP_025427430.1">
    <property type="nucleotide sequence ID" value="XM_025570759.1"/>
</dbReference>
<proteinExistence type="predicted"/>
<evidence type="ECO:0000256" key="2">
    <source>
        <dbReference type="SAM" id="Phobius"/>
    </source>
</evidence>
<evidence type="ECO:0000256" key="1">
    <source>
        <dbReference type="SAM" id="MobiDB-lite"/>
    </source>
</evidence>
<dbReference type="EMBL" id="KZ821264">
    <property type="protein sequence ID" value="PYH41448.1"/>
    <property type="molecule type" value="Genomic_DNA"/>
</dbReference>
<dbReference type="AlphaFoldDB" id="A0A318ZMP0"/>
<keyword evidence="2" id="KW-0472">Membrane</keyword>
<keyword evidence="2" id="KW-0812">Transmembrane</keyword>